<sequence length="102" mass="11518">MTPSPRLSSLTSNDRSPLSLSITQSPSSPHRHQHHRLSSSLVRVQRRRAFKHPAVPVFPSPPELNHQRRQTNDHHPPPAPTQTITLGVTFEAVSDELHDMEQ</sequence>
<accession>A0A8H5CI05</accession>
<reference evidence="2 3" key="1">
    <citation type="journal article" date="2020" name="ISME J.">
        <title>Uncovering the hidden diversity of litter-decomposition mechanisms in mushroom-forming fungi.</title>
        <authorList>
            <person name="Floudas D."/>
            <person name="Bentzer J."/>
            <person name="Ahren D."/>
            <person name="Johansson T."/>
            <person name="Persson P."/>
            <person name="Tunlid A."/>
        </authorList>
    </citation>
    <scope>NUCLEOTIDE SEQUENCE [LARGE SCALE GENOMIC DNA]</scope>
    <source>
        <strain evidence="2 3">CBS 175.51</strain>
    </source>
</reference>
<protein>
    <submittedName>
        <fullName evidence="2">Uncharacterized protein</fullName>
    </submittedName>
</protein>
<proteinExistence type="predicted"/>
<gene>
    <name evidence="2" type="ORF">D9611_001356</name>
</gene>
<evidence type="ECO:0000256" key="1">
    <source>
        <dbReference type="SAM" id="MobiDB-lite"/>
    </source>
</evidence>
<keyword evidence="3" id="KW-1185">Reference proteome</keyword>
<evidence type="ECO:0000313" key="2">
    <source>
        <dbReference type="EMBL" id="KAF5341838.1"/>
    </source>
</evidence>
<dbReference type="EMBL" id="JAACJK010000001">
    <property type="protein sequence ID" value="KAF5341838.1"/>
    <property type="molecule type" value="Genomic_DNA"/>
</dbReference>
<evidence type="ECO:0000313" key="3">
    <source>
        <dbReference type="Proteomes" id="UP000541558"/>
    </source>
</evidence>
<dbReference type="Proteomes" id="UP000541558">
    <property type="component" value="Unassembled WGS sequence"/>
</dbReference>
<feature type="compositionally biased region" description="Polar residues" evidence="1">
    <location>
        <begin position="1"/>
        <end position="23"/>
    </location>
</feature>
<dbReference type="AlphaFoldDB" id="A0A8H5CI05"/>
<name>A0A8H5CI05_9AGAR</name>
<comment type="caution">
    <text evidence="2">The sequence shown here is derived from an EMBL/GenBank/DDBJ whole genome shotgun (WGS) entry which is preliminary data.</text>
</comment>
<organism evidence="2 3">
    <name type="scientific">Ephemerocybe angulata</name>
    <dbReference type="NCBI Taxonomy" id="980116"/>
    <lineage>
        <taxon>Eukaryota</taxon>
        <taxon>Fungi</taxon>
        <taxon>Dikarya</taxon>
        <taxon>Basidiomycota</taxon>
        <taxon>Agaricomycotina</taxon>
        <taxon>Agaricomycetes</taxon>
        <taxon>Agaricomycetidae</taxon>
        <taxon>Agaricales</taxon>
        <taxon>Agaricineae</taxon>
        <taxon>Psathyrellaceae</taxon>
        <taxon>Ephemerocybe</taxon>
    </lineage>
</organism>
<feature type="region of interest" description="Disordered" evidence="1">
    <location>
        <begin position="1"/>
        <end position="84"/>
    </location>
</feature>